<dbReference type="InterPro" id="IPR007197">
    <property type="entry name" value="rSAM"/>
</dbReference>
<sequence>MLELKKAYQEKNIDYYTDEYYEYVKRLQGYSGKGRKKETYYMLAENFREKGKALYECLALEIVHQLHCQLKCEYCYVALDTKSESIKPIPADEIKAIIDQATEVEPVSGKTLFGQIAFIGGEPTLHSKLPSLLAYTISKGLTPILITNAVKLAKMDYARQVCLPGIVIVTHLPYLDEEGDKEHDRITRFPGYSKTLEEAIANIVTIKKEWNAVGQDFEFIGDFVINNQTIDYAFEVHKYCRENSITPFFERMRVSDDQRNLHLVPDTDQLKELLFNIFDYDRQHYPHFVVSDNSTYEEELMKKIEYLITPAFANPCTMTQTGLHIKYNQNGFGEAMSCVGQSIPHGNISRNSLQEIVKNKLESRIFTEQEEFISGPCSSCELYHLVGCEGGCRGNANNAFNCGRASDPDCMFIREEFRLDKLVMAPPTCDDCPVRETAPCSSYVQAKYEKYFAAAPQDAQLNSEVL</sequence>
<dbReference type="GO" id="GO:0046872">
    <property type="term" value="F:metal ion binding"/>
    <property type="evidence" value="ECO:0007669"/>
    <property type="project" value="UniProtKB-KW"/>
</dbReference>
<keyword evidence="3" id="KW-0408">Iron</keyword>
<evidence type="ECO:0000313" key="6">
    <source>
        <dbReference type="Proteomes" id="UP000005387"/>
    </source>
</evidence>
<dbReference type="GO" id="GO:0003824">
    <property type="term" value="F:catalytic activity"/>
    <property type="evidence" value="ECO:0007669"/>
    <property type="project" value="InterPro"/>
</dbReference>
<evidence type="ECO:0000313" key="5">
    <source>
        <dbReference type="EMBL" id="EFM12262.1"/>
    </source>
</evidence>
<proteinExistence type="predicted"/>
<dbReference type="Gene3D" id="3.20.20.70">
    <property type="entry name" value="Aldolase class I"/>
    <property type="match status" value="1"/>
</dbReference>
<dbReference type="SUPFAM" id="SSF102114">
    <property type="entry name" value="Radical SAM enzymes"/>
    <property type="match status" value="1"/>
</dbReference>
<evidence type="ECO:0000256" key="3">
    <source>
        <dbReference type="ARBA" id="ARBA00023004"/>
    </source>
</evidence>
<reference evidence="5 6" key="1">
    <citation type="submission" date="2010-07" db="EMBL/GenBank/DDBJ databases">
        <title>The draft genome of Paenibacillus curdlanolyticus YK9.</title>
        <authorList>
            <consortium name="US DOE Joint Genome Institute (JGI-PGF)"/>
            <person name="Lucas S."/>
            <person name="Copeland A."/>
            <person name="Lapidus A."/>
            <person name="Cheng J.-F."/>
            <person name="Bruce D."/>
            <person name="Goodwin L."/>
            <person name="Pitluck S."/>
            <person name="Land M.L."/>
            <person name="Hauser L."/>
            <person name="Chang Y.-J."/>
            <person name="Jeffries C."/>
            <person name="Anderson I.J."/>
            <person name="Johnson E."/>
            <person name="Loganathan U."/>
            <person name="Mulhopadhyay B."/>
            <person name="Kyrpides N."/>
            <person name="Woyke T.J."/>
        </authorList>
    </citation>
    <scope>NUCLEOTIDE SEQUENCE [LARGE SCALE GENOMIC DNA]</scope>
    <source>
        <strain evidence="5 6">YK9</strain>
    </source>
</reference>
<dbReference type="RefSeq" id="WP_006036957.1">
    <property type="nucleotide sequence ID" value="NZ_AEDD01000002.1"/>
</dbReference>
<dbReference type="eggNOG" id="COG0535">
    <property type="taxonomic scope" value="Bacteria"/>
</dbReference>
<dbReference type="STRING" id="717606.PaecuDRAFT_0942"/>
<dbReference type="Proteomes" id="UP000005387">
    <property type="component" value="Unassembled WGS sequence"/>
</dbReference>
<organism evidence="5 6">
    <name type="scientific">Paenibacillus curdlanolyticus YK9</name>
    <dbReference type="NCBI Taxonomy" id="717606"/>
    <lineage>
        <taxon>Bacteria</taxon>
        <taxon>Bacillati</taxon>
        <taxon>Bacillota</taxon>
        <taxon>Bacilli</taxon>
        <taxon>Bacillales</taxon>
        <taxon>Paenibacillaceae</taxon>
        <taxon>Paenibacillus</taxon>
    </lineage>
</organism>
<dbReference type="GO" id="GO:0051536">
    <property type="term" value="F:iron-sulfur cluster binding"/>
    <property type="evidence" value="ECO:0007669"/>
    <property type="project" value="UniProtKB-KW"/>
</dbReference>
<protein>
    <submittedName>
        <fullName evidence="5">Radical SAM domain protein</fullName>
    </submittedName>
</protein>
<dbReference type="InterPro" id="IPR058240">
    <property type="entry name" value="rSAM_sf"/>
</dbReference>
<gene>
    <name evidence="5" type="ORF">PaecuDRAFT_0942</name>
</gene>
<dbReference type="InterPro" id="IPR050377">
    <property type="entry name" value="Radical_SAM_PqqE_MftC-like"/>
</dbReference>
<accession>E0I5M0</accession>
<dbReference type="PANTHER" id="PTHR11228">
    <property type="entry name" value="RADICAL SAM DOMAIN PROTEIN"/>
    <property type="match status" value="1"/>
</dbReference>
<keyword evidence="6" id="KW-1185">Reference proteome</keyword>
<dbReference type="EMBL" id="AEDD01000002">
    <property type="protein sequence ID" value="EFM12262.1"/>
    <property type="molecule type" value="Genomic_DNA"/>
</dbReference>
<evidence type="ECO:0000256" key="2">
    <source>
        <dbReference type="ARBA" id="ARBA00022723"/>
    </source>
</evidence>
<keyword evidence="2" id="KW-0479">Metal-binding</keyword>
<dbReference type="InterPro" id="IPR013785">
    <property type="entry name" value="Aldolase_TIM"/>
</dbReference>
<dbReference type="OrthoDB" id="7021155at2"/>
<dbReference type="AlphaFoldDB" id="E0I5M0"/>
<dbReference type="SFLD" id="SFLDS00029">
    <property type="entry name" value="Radical_SAM"/>
    <property type="match status" value="1"/>
</dbReference>
<evidence type="ECO:0000256" key="4">
    <source>
        <dbReference type="ARBA" id="ARBA00023014"/>
    </source>
</evidence>
<name>E0I5M0_9BACL</name>
<keyword evidence="4" id="KW-0411">Iron-sulfur</keyword>
<keyword evidence="1" id="KW-0949">S-adenosyl-L-methionine</keyword>
<dbReference type="SFLD" id="SFLDG01067">
    <property type="entry name" value="SPASM/twitch_domain_containing"/>
    <property type="match status" value="1"/>
</dbReference>
<evidence type="ECO:0000256" key="1">
    <source>
        <dbReference type="ARBA" id="ARBA00022691"/>
    </source>
</evidence>
<dbReference type="PANTHER" id="PTHR11228:SF7">
    <property type="entry name" value="PQQA PEPTIDE CYCLASE"/>
    <property type="match status" value="1"/>
</dbReference>